<dbReference type="PANTHER" id="PTHR13906:SF12">
    <property type="entry name" value="PROTEIN-SERINE O-PALMITOLEOYLTRANSFERASE PORCUPINE"/>
    <property type="match status" value="1"/>
</dbReference>
<proteinExistence type="predicted"/>
<dbReference type="EMBL" id="BTSX01000006">
    <property type="protein sequence ID" value="GMT04264.1"/>
    <property type="molecule type" value="Genomic_DNA"/>
</dbReference>
<feature type="non-terminal residue" evidence="2">
    <location>
        <position position="1"/>
    </location>
</feature>
<comment type="caution">
    <text evidence="2">The sequence shown here is derived from an EMBL/GenBank/DDBJ whole genome shotgun (WGS) entry which is preliminary data.</text>
</comment>
<evidence type="ECO:0008006" key="4">
    <source>
        <dbReference type="Google" id="ProtNLM"/>
    </source>
</evidence>
<dbReference type="InterPro" id="IPR049941">
    <property type="entry name" value="LPLAT_7/PORCN-like"/>
</dbReference>
<keyword evidence="3" id="KW-1185">Reference proteome</keyword>
<dbReference type="Proteomes" id="UP001432027">
    <property type="component" value="Unassembled WGS sequence"/>
</dbReference>
<evidence type="ECO:0000313" key="2">
    <source>
        <dbReference type="EMBL" id="GMT04264.1"/>
    </source>
</evidence>
<feature type="transmembrane region" description="Helical" evidence="1">
    <location>
        <begin position="301"/>
        <end position="321"/>
    </location>
</feature>
<accession>A0AAV5UBJ0</accession>
<dbReference type="AlphaFoldDB" id="A0AAV5UBJ0"/>
<evidence type="ECO:0000256" key="1">
    <source>
        <dbReference type="SAM" id="Phobius"/>
    </source>
</evidence>
<evidence type="ECO:0000313" key="3">
    <source>
        <dbReference type="Proteomes" id="UP001432027"/>
    </source>
</evidence>
<dbReference type="GO" id="GO:0017147">
    <property type="term" value="F:Wnt-protein binding"/>
    <property type="evidence" value="ECO:0007669"/>
    <property type="project" value="TreeGrafter"/>
</dbReference>
<dbReference type="GO" id="GO:0016020">
    <property type="term" value="C:membrane"/>
    <property type="evidence" value="ECO:0007669"/>
    <property type="project" value="TreeGrafter"/>
</dbReference>
<organism evidence="2 3">
    <name type="scientific">Pristionchus entomophagus</name>
    <dbReference type="NCBI Taxonomy" id="358040"/>
    <lineage>
        <taxon>Eukaryota</taxon>
        <taxon>Metazoa</taxon>
        <taxon>Ecdysozoa</taxon>
        <taxon>Nematoda</taxon>
        <taxon>Chromadorea</taxon>
        <taxon>Rhabditida</taxon>
        <taxon>Rhabditina</taxon>
        <taxon>Diplogasteromorpha</taxon>
        <taxon>Diplogasteroidea</taxon>
        <taxon>Neodiplogasteridae</taxon>
        <taxon>Pristionchus</taxon>
    </lineage>
</organism>
<sequence length="330" mass="37300">DMEDPFEHYLDDYEEEDLYFLDEEYSTSHLLATCSTGVLNSVRYNLLLTVSFALLQKTVLALNFISYSSRHLLISFLGCSLLFLWDIPYTVSITIISTAFFFIALMLIPPSKYVGWITTLTAFTSLVLLETMITSDNFSYRGILMILAMKVSSLAFDLSKNKYSVTVPEVLGYLLNPCTIIFGPSLPFTNYRIAFIPLSLTVSIPSLISSNSSISVSSSLYFPFSFIPSYFSLLSSRLFMYHSDSFPRRGNSSSVGDAQSFRFSHYFICFWSQGLISLGGEESPLIVHLHQVEMPRSLTQLLSLYGMFPCINIYSIMYILVSVPSDQEFP</sequence>
<dbReference type="GO" id="GO:1990698">
    <property type="term" value="F:palmitoleoyltransferase activity"/>
    <property type="evidence" value="ECO:0007669"/>
    <property type="project" value="TreeGrafter"/>
</dbReference>
<keyword evidence="1" id="KW-0812">Transmembrane</keyword>
<keyword evidence="1" id="KW-0472">Membrane</keyword>
<dbReference type="GO" id="GO:0005783">
    <property type="term" value="C:endoplasmic reticulum"/>
    <property type="evidence" value="ECO:0007669"/>
    <property type="project" value="TreeGrafter"/>
</dbReference>
<dbReference type="PANTHER" id="PTHR13906">
    <property type="entry name" value="PORCUPINE"/>
    <property type="match status" value="1"/>
</dbReference>
<protein>
    <recommendedName>
        <fullName evidence="4">G protein-coupled receptor</fullName>
    </recommendedName>
</protein>
<gene>
    <name evidence="2" type="ORF">PENTCL1PPCAC_26438</name>
</gene>
<dbReference type="GO" id="GO:0030258">
    <property type="term" value="P:lipid modification"/>
    <property type="evidence" value="ECO:0007669"/>
    <property type="project" value="TreeGrafter"/>
</dbReference>
<feature type="transmembrane region" description="Helical" evidence="1">
    <location>
        <begin position="87"/>
        <end position="108"/>
    </location>
</feature>
<keyword evidence="1" id="KW-1133">Transmembrane helix</keyword>
<name>A0AAV5UBJ0_9BILA</name>
<feature type="transmembrane region" description="Helical" evidence="1">
    <location>
        <begin position="46"/>
        <end position="67"/>
    </location>
</feature>
<feature type="transmembrane region" description="Helical" evidence="1">
    <location>
        <begin position="113"/>
        <end position="133"/>
    </location>
</feature>
<reference evidence="2" key="1">
    <citation type="submission" date="2023-10" db="EMBL/GenBank/DDBJ databases">
        <title>Genome assembly of Pristionchus species.</title>
        <authorList>
            <person name="Yoshida K."/>
            <person name="Sommer R.J."/>
        </authorList>
    </citation>
    <scope>NUCLEOTIDE SEQUENCE</scope>
    <source>
        <strain evidence="2">RS0144</strain>
    </source>
</reference>
<dbReference type="GO" id="GO:0061355">
    <property type="term" value="P:Wnt protein secretion"/>
    <property type="evidence" value="ECO:0007669"/>
    <property type="project" value="TreeGrafter"/>
</dbReference>